<dbReference type="PANTHER" id="PTHR36849">
    <property type="entry name" value="CYTOPLASMIC PROTEIN-RELATED"/>
    <property type="match status" value="1"/>
</dbReference>
<proteinExistence type="predicted"/>
<gene>
    <name evidence="1" type="ORF">ACFSAH_10070</name>
</gene>
<evidence type="ECO:0000313" key="2">
    <source>
        <dbReference type="Proteomes" id="UP001597118"/>
    </source>
</evidence>
<dbReference type="Pfam" id="PF22752">
    <property type="entry name" value="DUF488-N3i"/>
    <property type="match status" value="1"/>
</dbReference>
<dbReference type="RefSeq" id="WP_379662601.1">
    <property type="nucleotide sequence ID" value="NZ_JBHUDG010000015.1"/>
</dbReference>
<protein>
    <submittedName>
        <fullName evidence="1">DUF488 domain-containing protein</fullName>
    </submittedName>
</protein>
<organism evidence="1 2">
    <name type="scientific">Pseudopedobacter beijingensis</name>
    <dbReference type="NCBI Taxonomy" id="1207056"/>
    <lineage>
        <taxon>Bacteria</taxon>
        <taxon>Pseudomonadati</taxon>
        <taxon>Bacteroidota</taxon>
        <taxon>Sphingobacteriia</taxon>
        <taxon>Sphingobacteriales</taxon>
        <taxon>Sphingobacteriaceae</taxon>
        <taxon>Pseudopedobacter</taxon>
    </lineage>
</organism>
<dbReference type="InterPro" id="IPR052552">
    <property type="entry name" value="YeaO-like"/>
</dbReference>
<dbReference type="PANTHER" id="PTHR36849:SF1">
    <property type="entry name" value="CYTOPLASMIC PROTEIN"/>
    <property type="match status" value="1"/>
</dbReference>
<reference evidence="2" key="1">
    <citation type="journal article" date="2019" name="Int. J. Syst. Evol. Microbiol.">
        <title>The Global Catalogue of Microorganisms (GCM) 10K type strain sequencing project: providing services to taxonomists for standard genome sequencing and annotation.</title>
        <authorList>
            <consortium name="The Broad Institute Genomics Platform"/>
            <consortium name="The Broad Institute Genome Sequencing Center for Infectious Disease"/>
            <person name="Wu L."/>
            <person name="Ma J."/>
        </authorList>
    </citation>
    <scope>NUCLEOTIDE SEQUENCE [LARGE SCALE GENOMIC DNA]</scope>
    <source>
        <strain evidence="2">CCUG 53762</strain>
    </source>
</reference>
<dbReference type="Proteomes" id="UP001597118">
    <property type="component" value="Unassembled WGS sequence"/>
</dbReference>
<sequence>MKIDIQRVYDASPVKEEAFRVLVDRLWPRGVKKENLELDLWAKDISPSSALREKFHHQPNSFSDFKKQYVEELDNNELFAHFVEEISKHPKVLFLYSSKDQEHNNAVVLKAYIESKLS</sequence>
<accession>A0ABW4IBW1</accession>
<comment type="caution">
    <text evidence="1">The sequence shown here is derived from an EMBL/GenBank/DDBJ whole genome shotgun (WGS) entry which is preliminary data.</text>
</comment>
<dbReference type="EMBL" id="JBHUDG010000015">
    <property type="protein sequence ID" value="MFD1630225.1"/>
    <property type="molecule type" value="Genomic_DNA"/>
</dbReference>
<name>A0ABW4IBW1_9SPHI</name>
<evidence type="ECO:0000313" key="1">
    <source>
        <dbReference type="EMBL" id="MFD1630225.1"/>
    </source>
</evidence>
<keyword evidence="2" id="KW-1185">Reference proteome</keyword>